<feature type="coiled-coil region" evidence="1">
    <location>
        <begin position="120"/>
        <end position="189"/>
    </location>
</feature>
<evidence type="ECO:0000313" key="2">
    <source>
        <dbReference type="EMBL" id="TEB21299.1"/>
    </source>
</evidence>
<keyword evidence="3" id="KW-1185">Reference proteome</keyword>
<reference evidence="2 3" key="1">
    <citation type="journal article" date="2019" name="Nat. Ecol. Evol.">
        <title>Megaphylogeny resolves global patterns of mushroom evolution.</title>
        <authorList>
            <person name="Varga T."/>
            <person name="Krizsan K."/>
            <person name="Foldi C."/>
            <person name="Dima B."/>
            <person name="Sanchez-Garcia M."/>
            <person name="Sanchez-Ramirez S."/>
            <person name="Szollosi G.J."/>
            <person name="Szarkandi J.G."/>
            <person name="Papp V."/>
            <person name="Albert L."/>
            <person name="Andreopoulos W."/>
            <person name="Angelini C."/>
            <person name="Antonin V."/>
            <person name="Barry K.W."/>
            <person name="Bougher N.L."/>
            <person name="Buchanan P."/>
            <person name="Buyck B."/>
            <person name="Bense V."/>
            <person name="Catcheside P."/>
            <person name="Chovatia M."/>
            <person name="Cooper J."/>
            <person name="Damon W."/>
            <person name="Desjardin D."/>
            <person name="Finy P."/>
            <person name="Geml J."/>
            <person name="Haridas S."/>
            <person name="Hughes K."/>
            <person name="Justo A."/>
            <person name="Karasinski D."/>
            <person name="Kautmanova I."/>
            <person name="Kiss B."/>
            <person name="Kocsube S."/>
            <person name="Kotiranta H."/>
            <person name="LaButti K.M."/>
            <person name="Lechner B.E."/>
            <person name="Liimatainen K."/>
            <person name="Lipzen A."/>
            <person name="Lukacs Z."/>
            <person name="Mihaltcheva S."/>
            <person name="Morgado L.N."/>
            <person name="Niskanen T."/>
            <person name="Noordeloos M.E."/>
            <person name="Ohm R.A."/>
            <person name="Ortiz-Santana B."/>
            <person name="Ovrebo C."/>
            <person name="Racz N."/>
            <person name="Riley R."/>
            <person name="Savchenko A."/>
            <person name="Shiryaev A."/>
            <person name="Soop K."/>
            <person name="Spirin V."/>
            <person name="Szebenyi C."/>
            <person name="Tomsovsky M."/>
            <person name="Tulloss R.E."/>
            <person name="Uehling J."/>
            <person name="Grigoriev I.V."/>
            <person name="Vagvolgyi C."/>
            <person name="Papp T."/>
            <person name="Martin F.M."/>
            <person name="Miettinen O."/>
            <person name="Hibbett D.S."/>
            <person name="Nagy L.G."/>
        </authorList>
    </citation>
    <scope>NUCLEOTIDE SEQUENCE [LARGE SCALE GENOMIC DNA]</scope>
    <source>
        <strain evidence="2 3">FP101781</strain>
    </source>
</reference>
<dbReference type="SUPFAM" id="SSF57997">
    <property type="entry name" value="Tropomyosin"/>
    <property type="match status" value="1"/>
</dbReference>
<evidence type="ECO:0000313" key="3">
    <source>
        <dbReference type="Proteomes" id="UP000298030"/>
    </source>
</evidence>
<dbReference type="Proteomes" id="UP000298030">
    <property type="component" value="Unassembled WGS sequence"/>
</dbReference>
<evidence type="ECO:0000256" key="1">
    <source>
        <dbReference type="SAM" id="Coils"/>
    </source>
</evidence>
<sequence length="246" mass="27562">MPKDVNPDSRRSRASLRELAHIRRHALSSRLRRDEDDMQCDVTSSSIDTPVDTSELATHLSALSLDTLEECRGSHFSTYQGRMDPTAEWGCSGGAVALPGGSARLGGCADVMTGIHSTALDQALKANASLRRRVQMLERREGTLKSELRVQKRTVESMETEAAGARRLVEIAEERARELEARIEKLNDESFRYCRWWLSEYRSVHDLLAFVADPNDRDVHRIASSSRARFLEFSSVEFPGAMARAP</sequence>
<name>A0A4Y7SJ94_COPMI</name>
<dbReference type="AlphaFoldDB" id="A0A4Y7SJ94"/>
<proteinExistence type="predicted"/>
<accession>A0A4Y7SJ94</accession>
<comment type="caution">
    <text evidence="2">The sequence shown here is derived from an EMBL/GenBank/DDBJ whole genome shotgun (WGS) entry which is preliminary data.</text>
</comment>
<organism evidence="2 3">
    <name type="scientific">Coprinellus micaceus</name>
    <name type="common">Glistening ink-cap mushroom</name>
    <name type="synonym">Coprinus micaceus</name>
    <dbReference type="NCBI Taxonomy" id="71717"/>
    <lineage>
        <taxon>Eukaryota</taxon>
        <taxon>Fungi</taxon>
        <taxon>Dikarya</taxon>
        <taxon>Basidiomycota</taxon>
        <taxon>Agaricomycotina</taxon>
        <taxon>Agaricomycetes</taxon>
        <taxon>Agaricomycetidae</taxon>
        <taxon>Agaricales</taxon>
        <taxon>Agaricineae</taxon>
        <taxon>Psathyrellaceae</taxon>
        <taxon>Coprinellus</taxon>
    </lineage>
</organism>
<gene>
    <name evidence="2" type="ORF">FA13DRAFT_1717047</name>
</gene>
<protein>
    <submittedName>
        <fullName evidence="2">Uncharacterized protein</fullName>
    </submittedName>
</protein>
<keyword evidence="1" id="KW-0175">Coiled coil</keyword>
<dbReference type="EMBL" id="QPFP01000115">
    <property type="protein sequence ID" value="TEB21299.1"/>
    <property type="molecule type" value="Genomic_DNA"/>
</dbReference>